<feature type="binding site" evidence="1">
    <location>
        <begin position="22"/>
        <end position="23"/>
    </location>
    <ligand>
        <name>substrate</name>
    </ligand>
</feature>
<dbReference type="Pfam" id="PF00300">
    <property type="entry name" value="His_Phos_1"/>
    <property type="match status" value="1"/>
</dbReference>
<proteinExistence type="predicted"/>
<organism evidence="2 3">
    <name type="scientific">Swingsia samuiensis</name>
    <dbReference type="NCBI Taxonomy" id="1293412"/>
    <lineage>
        <taxon>Bacteria</taxon>
        <taxon>Pseudomonadati</taxon>
        <taxon>Pseudomonadota</taxon>
        <taxon>Alphaproteobacteria</taxon>
        <taxon>Acetobacterales</taxon>
        <taxon>Acetobacteraceae</taxon>
        <taxon>Swingsia</taxon>
    </lineage>
</organism>
<reference evidence="2 3" key="1">
    <citation type="submission" date="2019-03" db="EMBL/GenBank/DDBJ databases">
        <title>The complete genome sequence of Swingsia samuiensis NBRC107927(T).</title>
        <authorList>
            <person name="Chua K.-O."/>
            <person name="Chan K.-G."/>
            <person name="See-Too W.-S."/>
        </authorList>
    </citation>
    <scope>NUCLEOTIDE SEQUENCE [LARGE SCALE GENOMIC DNA]</scope>
    <source>
        <strain evidence="2 3">AH83</strain>
    </source>
</reference>
<name>A0A4Y6ULT2_9PROT</name>
<dbReference type="OrthoDB" id="9781415at2"/>
<sequence length="187" mass="21086">MKTTLWLIRHGETEWSLSGQHTGRTDIPLTENGRQQALSLVPRLEGQKFDHIFTSPLQRAKETCQLSGLGSRAQIEPDLLEWDYGIYEGRKTAEIVKDEPGWSLWTSDMKNGETAAQVQERATRLINKLQSIGGTIALFAHGHILRSLIGVWAQNDIKLGKHILLDTASISILGFYREDRVIRKLNA</sequence>
<feature type="binding site" evidence="1">
    <location>
        <position position="59"/>
    </location>
    <ligand>
        <name>substrate</name>
    </ligand>
</feature>
<dbReference type="InterPro" id="IPR050275">
    <property type="entry name" value="PGM_Phosphatase"/>
</dbReference>
<gene>
    <name evidence="2" type="ORF">E3D00_09310</name>
</gene>
<protein>
    <submittedName>
        <fullName evidence="2">Histidine phosphatase family protein</fullName>
    </submittedName>
</protein>
<dbReference type="RefSeq" id="WP_141461978.1">
    <property type="nucleotide sequence ID" value="NZ_CP038141.1"/>
</dbReference>
<dbReference type="SUPFAM" id="SSF53254">
    <property type="entry name" value="Phosphoglycerate mutase-like"/>
    <property type="match status" value="1"/>
</dbReference>
<dbReference type="KEGG" id="ssam:E3D00_09310"/>
<dbReference type="CDD" id="cd07067">
    <property type="entry name" value="HP_PGM_like"/>
    <property type="match status" value="1"/>
</dbReference>
<dbReference type="InterPro" id="IPR029033">
    <property type="entry name" value="His_PPase_superfam"/>
</dbReference>
<evidence type="ECO:0000313" key="2">
    <source>
        <dbReference type="EMBL" id="QDH17740.1"/>
    </source>
</evidence>
<dbReference type="GO" id="GO:0101006">
    <property type="term" value="F:protein histidine phosphatase activity"/>
    <property type="evidence" value="ECO:0007669"/>
    <property type="project" value="TreeGrafter"/>
</dbReference>
<dbReference type="SMART" id="SM00855">
    <property type="entry name" value="PGAM"/>
    <property type="match status" value="1"/>
</dbReference>
<dbReference type="Proteomes" id="UP000316313">
    <property type="component" value="Chromosome"/>
</dbReference>
<dbReference type="InterPro" id="IPR013078">
    <property type="entry name" value="His_Pase_superF_clade-1"/>
</dbReference>
<dbReference type="PANTHER" id="PTHR48100:SF15">
    <property type="entry name" value="SEDOHEPTULOSE 1,7-BISPHOSPHATASE"/>
    <property type="match status" value="1"/>
</dbReference>
<dbReference type="AlphaFoldDB" id="A0A4Y6ULT2"/>
<dbReference type="PANTHER" id="PTHR48100">
    <property type="entry name" value="BROAD-SPECIFICITY PHOSPHATASE YOR283W-RELATED"/>
    <property type="match status" value="1"/>
</dbReference>
<dbReference type="EMBL" id="CP038141">
    <property type="protein sequence ID" value="QDH17740.1"/>
    <property type="molecule type" value="Genomic_DNA"/>
</dbReference>
<accession>A0A4Y6ULT2</accession>
<dbReference type="Gene3D" id="3.40.50.1240">
    <property type="entry name" value="Phosphoglycerate mutase-like"/>
    <property type="match status" value="1"/>
</dbReference>
<dbReference type="GO" id="GO:0070297">
    <property type="term" value="P:regulation of phosphorelay signal transduction system"/>
    <property type="evidence" value="ECO:0007669"/>
    <property type="project" value="TreeGrafter"/>
</dbReference>
<keyword evidence="3" id="KW-1185">Reference proteome</keyword>
<evidence type="ECO:0000313" key="3">
    <source>
        <dbReference type="Proteomes" id="UP000316313"/>
    </source>
</evidence>
<evidence type="ECO:0000256" key="1">
    <source>
        <dbReference type="PIRSR" id="PIRSR613078-2"/>
    </source>
</evidence>